<accession>A0AAJ5QVR6</accession>
<keyword evidence="2" id="KW-0808">Transferase</keyword>
<dbReference type="CDD" id="cd02440">
    <property type="entry name" value="AdoMet_MTases"/>
    <property type="match status" value="1"/>
</dbReference>
<dbReference type="GO" id="GO:0008168">
    <property type="term" value="F:methyltransferase activity"/>
    <property type="evidence" value="ECO:0007669"/>
    <property type="project" value="UniProtKB-KW"/>
</dbReference>
<gene>
    <name evidence="2" type="ORF">OR613_03315</name>
</gene>
<reference evidence="2 3" key="1">
    <citation type="journal article" date="2023" name="Microbiol. Resour. Announc.">
        <title>Complete Genome Sequence of the First Colistin-Resistant Raoultella electrica Strain.</title>
        <authorList>
            <person name="Aldeia C."/>
            <person name="Campos-Madueno E.I."/>
            <person name="Sendi P."/>
            <person name="Endimiani A."/>
        </authorList>
    </citation>
    <scope>NUCLEOTIDE SEQUENCE [LARGE SCALE GENOMIC DNA]</scope>
    <source>
        <strain evidence="2 3">S2-IND-01-C</strain>
    </source>
</reference>
<evidence type="ECO:0000313" key="3">
    <source>
        <dbReference type="Proteomes" id="UP001210130"/>
    </source>
</evidence>
<dbReference type="RefSeq" id="WP_131048560.1">
    <property type="nucleotide sequence ID" value="NZ_CP112887.1"/>
</dbReference>
<evidence type="ECO:0000259" key="1">
    <source>
        <dbReference type="Pfam" id="PF13847"/>
    </source>
</evidence>
<dbReference type="GO" id="GO:0032259">
    <property type="term" value="P:methylation"/>
    <property type="evidence" value="ECO:0007669"/>
    <property type="project" value="UniProtKB-KW"/>
</dbReference>
<dbReference type="EMBL" id="CP112887">
    <property type="protein sequence ID" value="WBW62004.1"/>
    <property type="molecule type" value="Genomic_DNA"/>
</dbReference>
<name>A0AAJ5QVR6_9ENTR</name>
<proteinExistence type="predicted"/>
<dbReference type="Pfam" id="PF13847">
    <property type="entry name" value="Methyltransf_31"/>
    <property type="match status" value="1"/>
</dbReference>
<sequence>MLINLLPCVARELFLRPNFLREPEPEMLMEDHFGAAAYDYEGKEGVLLGVYYYHIIQMCGLIKANHTIVDLGCGPCNLLCILAQLNPESRFIGIDLSEEMLALAHENIKKRNINNIKLIKQDITNIKELDNGSIDVVVSSMAIHHLPNKELLTRLFIEISRILKPEKRLYLYDFGKAKRTETIDFFLNTVTNDFVKEDYRNSLKAAFELEDFKYLTQKYLGDKAQVFSTLLVPMIIVIKSASHTLTYDQARQLKLMIKQLNTQQRNDFNMLKLFLRMGGIRSLL</sequence>
<dbReference type="SUPFAM" id="SSF53335">
    <property type="entry name" value="S-adenosyl-L-methionine-dependent methyltransferases"/>
    <property type="match status" value="1"/>
</dbReference>
<feature type="domain" description="Methyltransferase" evidence="1">
    <location>
        <begin position="63"/>
        <end position="175"/>
    </location>
</feature>
<dbReference type="InterPro" id="IPR025714">
    <property type="entry name" value="Methyltranfer_dom"/>
</dbReference>
<dbReference type="InterPro" id="IPR029063">
    <property type="entry name" value="SAM-dependent_MTases_sf"/>
</dbReference>
<protein>
    <submittedName>
        <fullName evidence="2">Class I SAM-dependent methyltransferase</fullName>
    </submittedName>
</protein>
<dbReference type="Proteomes" id="UP001210130">
    <property type="component" value="Chromosome"/>
</dbReference>
<evidence type="ECO:0000313" key="2">
    <source>
        <dbReference type="EMBL" id="WBW62004.1"/>
    </source>
</evidence>
<dbReference type="PANTHER" id="PTHR43861">
    <property type="entry name" value="TRANS-ACONITATE 2-METHYLTRANSFERASE-RELATED"/>
    <property type="match status" value="1"/>
</dbReference>
<organism evidence="2 3">
    <name type="scientific">Klebsiella electrica</name>
    <dbReference type="NCBI Taxonomy" id="1259973"/>
    <lineage>
        <taxon>Bacteria</taxon>
        <taxon>Pseudomonadati</taxon>
        <taxon>Pseudomonadota</taxon>
        <taxon>Gammaproteobacteria</taxon>
        <taxon>Enterobacterales</taxon>
        <taxon>Enterobacteriaceae</taxon>
        <taxon>Klebsiella/Raoultella group</taxon>
        <taxon>Klebsiella</taxon>
    </lineage>
</organism>
<keyword evidence="2" id="KW-0489">Methyltransferase</keyword>
<dbReference type="AlphaFoldDB" id="A0AAJ5QVR6"/>
<keyword evidence="3" id="KW-1185">Reference proteome</keyword>
<dbReference type="Gene3D" id="3.40.50.150">
    <property type="entry name" value="Vaccinia Virus protein VP39"/>
    <property type="match status" value="1"/>
</dbReference>
<dbReference type="PANTHER" id="PTHR43861:SF1">
    <property type="entry name" value="TRANS-ACONITATE 2-METHYLTRANSFERASE"/>
    <property type="match status" value="1"/>
</dbReference>